<sequence length="318" mass="34408">MEGGSWKESYKGMSADNIKGLVLALSSSVFIGASFIVKKKGLKKAGASGIRAGSGGYTYLYEPLWWVGMITMIVGEIANFAAYAFAPAILVTPLGALSIIISAALAHIILREKLHIFGILGCVLCVVGSTTIVLHAPQEREIESVKEVWDLATEPAFLFYAALVIAAIGSLSVMSVKALGIALKLTLSGTNQLMYPQTWVFAFVVITCVLTQMNYLNKALDTFNTAVVSPIYYVMFTSLTILASVIMFKDWDRQSPTQIVTEMCGFMTILSGTFLLHKTKDMADGSPSLPVRLSKHTDEDGFGTEGIPLRRQDSSRAP</sequence>
<evidence type="ECO:0000256" key="5">
    <source>
        <dbReference type="ARBA" id="ARBA00022989"/>
    </source>
</evidence>
<dbReference type="AlphaFoldDB" id="A0A9Q0T0H2"/>
<dbReference type="EMBL" id="JAPFFM010000017">
    <property type="protein sequence ID" value="KAJ6696482.1"/>
    <property type="molecule type" value="Genomic_DNA"/>
</dbReference>
<keyword evidence="8" id="KW-0813">Transport</keyword>
<evidence type="ECO:0000256" key="4">
    <source>
        <dbReference type="ARBA" id="ARBA00022753"/>
    </source>
</evidence>
<evidence type="ECO:0000256" key="9">
    <source>
        <dbReference type="SAM" id="MobiDB-lite"/>
    </source>
</evidence>
<accession>A0A9Q0T0H2</accession>
<name>A0A9Q0T0H2_9ROSI</name>
<feature type="region of interest" description="Disordered" evidence="9">
    <location>
        <begin position="288"/>
        <end position="318"/>
    </location>
</feature>
<dbReference type="InterPro" id="IPR037185">
    <property type="entry name" value="EmrE-like"/>
</dbReference>
<dbReference type="PANTHER" id="PTHR12570:SF89">
    <property type="entry name" value="MAGNESIUM TRANSPORTER NIPA3-RELATED"/>
    <property type="match status" value="1"/>
</dbReference>
<dbReference type="GO" id="GO:0015095">
    <property type="term" value="F:magnesium ion transmembrane transporter activity"/>
    <property type="evidence" value="ECO:0007669"/>
    <property type="project" value="UniProtKB-UniRule"/>
</dbReference>
<evidence type="ECO:0000313" key="10">
    <source>
        <dbReference type="EMBL" id="KAJ6696482.1"/>
    </source>
</evidence>
<dbReference type="PANTHER" id="PTHR12570">
    <property type="match status" value="1"/>
</dbReference>
<dbReference type="SUPFAM" id="SSF103481">
    <property type="entry name" value="Multidrug resistance efflux transporter EmrE"/>
    <property type="match status" value="1"/>
</dbReference>
<organism evidence="10 11">
    <name type="scientific">Salix koriyanagi</name>
    <dbReference type="NCBI Taxonomy" id="2511006"/>
    <lineage>
        <taxon>Eukaryota</taxon>
        <taxon>Viridiplantae</taxon>
        <taxon>Streptophyta</taxon>
        <taxon>Embryophyta</taxon>
        <taxon>Tracheophyta</taxon>
        <taxon>Spermatophyta</taxon>
        <taxon>Magnoliopsida</taxon>
        <taxon>eudicotyledons</taxon>
        <taxon>Gunneridae</taxon>
        <taxon>Pentapetalae</taxon>
        <taxon>rosids</taxon>
        <taxon>fabids</taxon>
        <taxon>Malpighiales</taxon>
        <taxon>Salicaceae</taxon>
        <taxon>Saliceae</taxon>
        <taxon>Salix</taxon>
    </lineage>
</organism>
<feature type="transmembrane region" description="Helical" evidence="8">
    <location>
        <begin position="20"/>
        <end position="37"/>
    </location>
</feature>
<feature type="transmembrane region" description="Helical" evidence="8">
    <location>
        <begin position="157"/>
        <end position="183"/>
    </location>
</feature>
<comment type="caution">
    <text evidence="10">The sequence shown here is derived from an EMBL/GenBank/DDBJ whole genome shotgun (WGS) entry which is preliminary data.</text>
</comment>
<comment type="similarity">
    <text evidence="1 8">Belongs to the NIPA (TC 2.A.7) family.</text>
</comment>
<keyword evidence="4 8" id="KW-0967">Endosome</keyword>
<dbReference type="GO" id="GO:0005886">
    <property type="term" value="C:plasma membrane"/>
    <property type="evidence" value="ECO:0007669"/>
    <property type="project" value="UniProtKB-SubCell"/>
</dbReference>
<keyword evidence="11" id="KW-1185">Reference proteome</keyword>
<keyword evidence="8" id="KW-1003">Cell membrane</keyword>
<keyword evidence="5 8" id="KW-1133">Transmembrane helix</keyword>
<evidence type="ECO:0000256" key="7">
    <source>
        <dbReference type="ARBA" id="ARBA00025284"/>
    </source>
</evidence>
<evidence type="ECO:0000256" key="8">
    <source>
        <dbReference type="RuleBase" id="RU363078"/>
    </source>
</evidence>
<protein>
    <recommendedName>
        <fullName evidence="8">Probable magnesium transporter</fullName>
    </recommendedName>
</protein>
<keyword evidence="3 8" id="KW-0812">Transmembrane</keyword>
<dbReference type="Proteomes" id="UP001151752">
    <property type="component" value="Chromosome 3"/>
</dbReference>
<feature type="transmembrane region" description="Helical" evidence="8">
    <location>
        <begin position="58"/>
        <end position="78"/>
    </location>
</feature>
<evidence type="ECO:0000313" key="11">
    <source>
        <dbReference type="Proteomes" id="UP001151752"/>
    </source>
</evidence>
<dbReference type="InterPro" id="IPR008521">
    <property type="entry name" value="Mg_trans_NIPA"/>
</dbReference>
<keyword evidence="8" id="KW-0460">Magnesium</keyword>
<dbReference type="Pfam" id="PF05653">
    <property type="entry name" value="Mg_trans_NIPA"/>
    <property type="match status" value="1"/>
</dbReference>
<evidence type="ECO:0000256" key="1">
    <source>
        <dbReference type="ARBA" id="ARBA00007001"/>
    </source>
</evidence>
<comment type="subcellular location">
    <subcellularLocation>
        <location evidence="8">Cell membrane</location>
        <topology evidence="8">Multi-pass membrane protein</topology>
    </subcellularLocation>
    <subcellularLocation>
        <location evidence="8">Early endosome</location>
    </subcellularLocation>
</comment>
<feature type="transmembrane region" description="Helical" evidence="8">
    <location>
        <begin position="117"/>
        <end position="137"/>
    </location>
</feature>
<comment type="function">
    <text evidence="7 8">Acts as a Mg(2+) transporter. Can also transport other divalent cations such as Fe(2+), Sr(2+), Ba(2+), Mn(2+) and Co(2+) but to a much less extent than Mg(2+).</text>
</comment>
<feature type="compositionally biased region" description="Basic and acidic residues" evidence="9">
    <location>
        <begin position="308"/>
        <end position="318"/>
    </location>
</feature>
<evidence type="ECO:0000256" key="3">
    <source>
        <dbReference type="ARBA" id="ARBA00022692"/>
    </source>
</evidence>
<comment type="caution">
    <text evidence="8">Lacks conserved residue(s) required for the propagation of feature annotation.</text>
</comment>
<gene>
    <name evidence="10" type="ORF">OIU74_015401</name>
</gene>
<feature type="transmembrane region" description="Helical" evidence="8">
    <location>
        <begin position="84"/>
        <end position="110"/>
    </location>
</feature>
<feature type="transmembrane region" description="Helical" evidence="8">
    <location>
        <begin position="195"/>
        <end position="215"/>
    </location>
</feature>
<evidence type="ECO:0000256" key="6">
    <source>
        <dbReference type="ARBA" id="ARBA00023136"/>
    </source>
</evidence>
<feature type="transmembrane region" description="Helical" evidence="8">
    <location>
        <begin position="227"/>
        <end position="248"/>
    </location>
</feature>
<reference evidence="10" key="2">
    <citation type="journal article" date="2023" name="Int. J. Mol. Sci.">
        <title>De Novo Assembly and Annotation of 11 Diverse Shrub Willow (Salix) Genomes Reveals Novel Gene Organization in Sex-Linked Regions.</title>
        <authorList>
            <person name="Hyden B."/>
            <person name="Feng K."/>
            <person name="Yates T.B."/>
            <person name="Jawdy S."/>
            <person name="Cereghino C."/>
            <person name="Smart L.B."/>
            <person name="Muchero W."/>
        </authorList>
    </citation>
    <scope>NUCLEOTIDE SEQUENCE</scope>
    <source>
        <tissue evidence="10">Shoot tip</tissue>
    </source>
</reference>
<keyword evidence="6 8" id="KW-0472">Membrane</keyword>
<dbReference type="GO" id="GO:0005769">
    <property type="term" value="C:early endosome"/>
    <property type="evidence" value="ECO:0007669"/>
    <property type="project" value="UniProtKB-SubCell"/>
</dbReference>
<comment type="subunit">
    <text evidence="2 8">Homodimer.</text>
</comment>
<evidence type="ECO:0000256" key="2">
    <source>
        <dbReference type="ARBA" id="ARBA00011738"/>
    </source>
</evidence>
<proteinExistence type="inferred from homology"/>
<reference evidence="10" key="1">
    <citation type="submission" date="2022-11" db="EMBL/GenBank/DDBJ databases">
        <authorList>
            <person name="Hyden B.L."/>
            <person name="Feng K."/>
            <person name="Yates T."/>
            <person name="Jawdy S."/>
            <person name="Smart L.B."/>
            <person name="Muchero W."/>
        </authorList>
    </citation>
    <scope>NUCLEOTIDE SEQUENCE</scope>
    <source>
        <tissue evidence="10">Shoot tip</tissue>
    </source>
</reference>
<keyword evidence="8" id="KW-0406">Ion transport</keyword>